<gene>
    <name evidence="2" type="ORF">VHEMI00277</name>
</gene>
<protein>
    <submittedName>
        <fullName evidence="2">Putative Amidase family protein</fullName>
    </submittedName>
</protein>
<organism evidence="2 3">
    <name type="scientific">[Torrubiella] hemipterigena</name>
    <dbReference type="NCBI Taxonomy" id="1531966"/>
    <lineage>
        <taxon>Eukaryota</taxon>
        <taxon>Fungi</taxon>
        <taxon>Dikarya</taxon>
        <taxon>Ascomycota</taxon>
        <taxon>Pezizomycotina</taxon>
        <taxon>Sordariomycetes</taxon>
        <taxon>Hypocreomycetidae</taxon>
        <taxon>Hypocreales</taxon>
        <taxon>Clavicipitaceae</taxon>
        <taxon>Clavicipitaceae incertae sedis</taxon>
        <taxon>'Torrubiella' clade</taxon>
    </lineage>
</organism>
<dbReference type="STRING" id="1531966.A0A0A1T1G9"/>
<name>A0A0A1T1G9_9HYPO</name>
<dbReference type="EMBL" id="CDHN01000001">
    <property type="protein sequence ID" value="CEJ80072.1"/>
    <property type="molecule type" value="Genomic_DNA"/>
</dbReference>
<feature type="domain" description="Amidase" evidence="1">
    <location>
        <begin position="128"/>
        <end position="468"/>
    </location>
</feature>
<dbReference type="PANTHER" id="PTHR42678:SF37">
    <property type="entry name" value="AMIDASE C869.01-RELATED"/>
    <property type="match status" value="1"/>
</dbReference>
<dbReference type="HOGENOM" id="CLU_009600_14_4_1"/>
<dbReference type="AlphaFoldDB" id="A0A0A1T1G9"/>
<dbReference type="InterPro" id="IPR023631">
    <property type="entry name" value="Amidase_dom"/>
</dbReference>
<proteinExistence type="predicted"/>
<dbReference type="PANTHER" id="PTHR42678">
    <property type="entry name" value="AMIDASE"/>
    <property type="match status" value="1"/>
</dbReference>
<evidence type="ECO:0000259" key="1">
    <source>
        <dbReference type="Pfam" id="PF01425"/>
    </source>
</evidence>
<accession>A0A0A1T1G9</accession>
<keyword evidence="3" id="KW-1185">Reference proteome</keyword>
<dbReference type="SUPFAM" id="SSF75304">
    <property type="entry name" value="Amidase signature (AS) enzymes"/>
    <property type="match status" value="1"/>
</dbReference>
<dbReference type="OrthoDB" id="566138at2759"/>
<dbReference type="Proteomes" id="UP000039046">
    <property type="component" value="Unassembled WGS sequence"/>
</dbReference>
<dbReference type="Gene3D" id="3.90.1300.10">
    <property type="entry name" value="Amidase signature (AS) domain"/>
    <property type="match status" value="1"/>
</dbReference>
<evidence type="ECO:0000313" key="2">
    <source>
        <dbReference type="EMBL" id="CEJ80072.1"/>
    </source>
</evidence>
<evidence type="ECO:0000313" key="3">
    <source>
        <dbReference type="Proteomes" id="UP000039046"/>
    </source>
</evidence>
<dbReference type="InterPro" id="IPR036928">
    <property type="entry name" value="AS_sf"/>
</dbReference>
<reference evidence="2 3" key="1">
    <citation type="journal article" date="2015" name="Genome Announc.">
        <title>Draft Genome Sequence and Gene Annotation of the Entomopathogenic Fungus Verticillium hemipterigenum.</title>
        <authorList>
            <person name="Horn F."/>
            <person name="Habel A."/>
            <person name="Scharf D.H."/>
            <person name="Dworschak J."/>
            <person name="Brakhage A.A."/>
            <person name="Guthke R."/>
            <person name="Hertweck C."/>
            <person name="Linde J."/>
        </authorList>
    </citation>
    <scope>NUCLEOTIDE SEQUENCE [LARGE SCALE GENOMIC DNA]</scope>
</reference>
<dbReference type="Pfam" id="PF01425">
    <property type="entry name" value="Amidase"/>
    <property type="match status" value="1"/>
</dbReference>
<sequence>MQPCSTAPSRINYPILSCLWAPLPFLSPSPTVQVRVFDVIVLIVAMVSVTLRLAAAFGAATAAAAGTCDLSVFQETSASFLPLQSNAGSPDLFPMPACKGFKLEEATIDQMQDAMKNGTLTSVDLALCYLMRNAQTDQYLRAVLQINPDVLAIAAERDAERKNGKVRGPLHGIPFTIKDNIASKDKMDTTAGSLALLGSIVPRDAFVVSKLRDAGAVLLGKAGLSEWADMRSNNYSEGYSGRGGQVRSAYNLTVNPGGSSSGSGVGVGANVIPFALGTETDGSVINPASRNALVGFKPTVGLTSRGGVIPESEHQDSVGTFGKTVRDAVYAFDAIYGIDPHDNYTAAQKGKTPEGGYTQFLRKKDALKCATFGIPWMSYWRYADAEQLQVLTDIIKLVEAAGATIINGTEITNYQEIINGDGWNWNWMPANQSEYTVVKVDFYNNINAYLSELTNTNMKTFADLMQYNYDNDGSEGGYPWPRGNPAFYSGQDGFEASFATKGIKDETYKQALEFCQSSSRNGINDALTYKGKKLNGLLVPPAVGQSYQQSAQAGYPVVTIPAGVSSDSGMPFGLAILQTAWAETELVKWASAIEDVIQSSGGKFGRTRPTWRGYLQRNIPVL</sequence>